<dbReference type="RefSeq" id="WP_218588586.1">
    <property type="nucleotide sequence ID" value="NZ_FRCY01000021.1"/>
</dbReference>
<name>A0A1M7QNB9_9BACT</name>
<reference evidence="1 2" key="1">
    <citation type="submission" date="2016-11" db="EMBL/GenBank/DDBJ databases">
        <authorList>
            <person name="Jaros S."/>
            <person name="Januszkiewicz K."/>
            <person name="Wedrychowicz H."/>
        </authorList>
    </citation>
    <scope>NUCLEOTIDE SEQUENCE [LARGE SCALE GENOMIC DNA]</scope>
    <source>
        <strain evidence="1 2">CGMCC 1.6102</strain>
    </source>
</reference>
<organism evidence="1 2">
    <name type="scientific">Cyclobacterium lianum</name>
    <dbReference type="NCBI Taxonomy" id="388280"/>
    <lineage>
        <taxon>Bacteria</taxon>
        <taxon>Pseudomonadati</taxon>
        <taxon>Bacteroidota</taxon>
        <taxon>Cytophagia</taxon>
        <taxon>Cytophagales</taxon>
        <taxon>Cyclobacteriaceae</taxon>
        <taxon>Cyclobacterium</taxon>
    </lineage>
</organism>
<protein>
    <submittedName>
        <fullName evidence="1">Uncharacterized protein</fullName>
    </submittedName>
</protein>
<accession>A0A1M7QNB9</accession>
<dbReference type="EMBL" id="FRCY01000021">
    <property type="protein sequence ID" value="SHN32938.1"/>
    <property type="molecule type" value="Genomic_DNA"/>
</dbReference>
<dbReference type="AlphaFoldDB" id="A0A1M7QNB9"/>
<evidence type="ECO:0000313" key="2">
    <source>
        <dbReference type="Proteomes" id="UP000184513"/>
    </source>
</evidence>
<evidence type="ECO:0000313" key="1">
    <source>
        <dbReference type="EMBL" id="SHN32938.1"/>
    </source>
</evidence>
<dbReference type="Proteomes" id="UP000184513">
    <property type="component" value="Unassembled WGS sequence"/>
</dbReference>
<sequence>GIAATEQIEKKSRSRKKKRKLTYKYNWKNAFLQLRKRIVELFSRESVEKILEILVNKIARKQVAVKKGRKFSRKGLGKSARTNQYYK</sequence>
<keyword evidence="2" id="KW-1185">Reference proteome</keyword>
<proteinExistence type="predicted"/>
<gene>
    <name evidence="1" type="ORF">SAMN04488057_1211</name>
</gene>
<feature type="non-terminal residue" evidence="1">
    <location>
        <position position="1"/>
    </location>
</feature>